<name>A0A4R5DZY7_9ACTN</name>
<reference evidence="1 2" key="1">
    <citation type="submission" date="2019-03" db="EMBL/GenBank/DDBJ databases">
        <title>Draft genome sequences of novel Actinobacteria.</title>
        <authorList>
            <person name="Sahin N."/>
            <person name="Ay H."/>
            <person name="Saygin H."/>
        </authorList>
    </citation>
    <scope>NUCLEOTIDE SEQUENCE [LARGE SCALE GENOMIC DNA]</scope>
    <source>
        <strain evidence="1 2">6K102</strain>
    </source>
</reference>
<protein>
    <submittedName>
        <fullName evidence="1">Uncharacterized protein</fullName>
    </submittedName>
</protein>
<dbReference type="Proteomes" id="UP000295136">
    <property type="component" value="Unassembled WGS sequence"/>
</dbReference>
<dbReference type="AlphaFoldDB" id="A0A4R5DZY7"/>
<dbReference type="RefSeq" id="WP_132641729.1">
    <property type="nucleotide sequence ID" value="NZ_SMLD01000306.1"/>
</dbReference>
<comment type="caution">
    <text evidence="1">The sequence shown here is derived from an EMBL/GenBank/DDBJ whole genome shotgun (WGS) entry which is preliminary data.</text>
</comment>
<accession>A0A4R5DZY7</accession>
<proteinExistence type="predicted"/>
<evidence type="ECO:0000313" key="2">
    <source>
        <dbReference type="Proteomes" id="UP000295136"/>
    </source>
</evidence>
<gene>
    <name evidence="1" type="ORF">E1295_47005</name>
</gene>
<organism evidence="1 2">
    <name type="scientific">Nonomuraea mesophila</name>
    <dbReference type="NCBI Taxonomy" id="2530382"/>
    <lineage>
        <taxon>Bacteria</taxon>
        <taxon>Bacillati</taxon>
        <taxon>Actinomycetota</taxon>
        <taxon>Actinomycetes</taxon>
        <taxon>Streptosporangiales</taxon>
        <taxon>Streptosporangiaceae</taxon>
        <taxon>Nonomuraea</taxon>
    </lineage>
</organism>
<keyword evidence="2" id="KW-1185">Reference proteome</keyword>
<dbReference type="EMBL" id="SMLD01000306">
    <property type="protein sequence ID" value="TDE20853.1"/>
    <property type="molecule type" value="Genomic_DNA"/>
</dbReference>
<sequence>MSRDPQVGDLVDITIKGARVTDGVSHEHMQGRSFVARTVGHVGTYTFVVCPDVPAVAVQVVERAMPAKWPPCPGDIWRDKDNDLWFAHRERDDIVLTNTEGWVTSPTDVHSTWGPLALVRREQTVEGDDSPATWPPPPANWPPRAGDVWRDQDGDDWTAVNDVLCEGLCLHGQGIPRSVEEVRNDYGPLTLVSREQTAL</sequence>
<evidence type="ECO:0000313" key="1">
    <source>
        <dbReference type="EMBL" id="TDE20853.1"/>
    </source>
</evidence>